<evidence type="ECO:0000256" key="6">
    <source>
        <dbReference type="ARBA" id="ARBA00023136"/>
    </source>
</evidence>
<evidence type="ECO:0000256" key="4">
    <source>
        <dbReference type="ARBA" id="ARBA00022840"/>
    </source>
</evidence>
<evidence type="ECO:0000256" key="1">
    <source>
        <dbReference type="ARBA" id="ARBA00004651"/>
    </source>
</evidence>
<feature type="transmembrane region" description="Helical" evidence="8">
    <location>
        <begin position="90"/>
        <end position="114"/>
    </location>
</feature>
<dbReference type="PANTHER" id="PTHR43394">
    <property type="entry name" value="ATP-DEPENDENT PERMEASE MDL1, MITOCHONDRIAL"/>
    <property type="match status" value="1"/>
</dbReference>
<comment type="subcellular location">
    <subcellularLocation>
        <location evidence="1">Cell membrane</location>
        <topology evidence="1">Multi-pass membrane protein</topology>
    </subcellularLocation>
</comment>
<feature type="region of interest" description="Disordered" evidence="7">
    <location>
        <begin position="617"/>
        <end position="706"/>
    </location>
</feature>
<dbReference type="InterPro" id="IPR036640">
    <property type="entry name" value="ABC1_TM_sf"/>
</dbReference>
<dbReference type="InterPro" id="IPR003439">
    <property type="entry name" value="ABC_transporter-like_ATP-bd"/>
</dbReference>
<dbReference type="SMART" id="SM00382">
    <property type="entry name" value="AAA"/>
    <property type="match status" value="1"/>
</dbReference>
<keyword evidence="3" id="KW-0547">Nucleotide-binding</keyword>
<feature type="transmembrane region" description="Helical" evidence="8">
    <location>
        <begin position="48"/>
        <end position="69"/>
    </location>
</feature>
<feature type="compositionally biased region" description="Low complexity" evidence="7">
    <location>
        <begin position="643"/>
        <end position="664"/>
    </location>
</feature>
<feature type="compositionally biased region" description="Low complexity" evidence="7">
    <location>
        <begin position="681"/>
        <end position="694"/>
    </location>
</feature>
<dbReference type="InterPro" id="IPR029063">
    <property type="entry name" value="SAM-dependent_MTases_sf"/>
</dbReference>
<reference evidence="10 11" key="1">
    <citation type="journal article" date="2019" name="Int. J. Syst. Evol. Microbiol.">
        <title>The Global Catalogue of Microorganisms (GCM) 10K type strain sequencing project: providing services to taxonomists for standard genome sequencing and annotation.</title>
        <authorList>
            <consortium name="The Broad Institute Genomics Platform"/>
            <consortium name="The Broad Institute Genome Sequencing Center for Infectious Disease"/>
            <person name="Wu L."/>
            <person name="Ma J."/>
        </authorList>
    </citation>
    <scope>NUCLEOTIDE SEQUENCE [LARGE SCALE GENOMIC DNA]</scope>
    <source>
        <strain evidence="10 11">JCM 7356</strain>
    </source>
</reference>
<dbReference type="SUPFAM" id="SSF53335">
    <property type="entry name" value="S-adenosyl-L-methionine-dependent methyltransferases"/>
    <property type="match status" value="1"/>
</dbReference>
<dbReference type="Pfam" id="PF00005">
    <property type="entry name" value="ABC_tran"/>
    <property type="match status" value="1"/>
</dbReference>
<dbReference type="CDD" id="cd02440">
    <property type="entry name" value="AdoMet_MTases"/>
    <property type="match status" value="1"/>
</dbReference>
<dbReference type="SUPFAM" id="SSF52540">
    <property type="entry name" value="P-loop containing nucleoside triphosphate hydrolases"/>
    <property type="match status" value="1"/>
</dbReference>
<proteinExistence type="predicted"/>
<feature type="region of interest" description="Disordered" evidence="7">
    <location>
        <begin position="1104"/>
        <end position="1126"/>
    </location>
</feature>
<keyword evidence="4" id="KW-0067">ATP-binding</keyword>
<evidence type="ECO:0000313" key="11">
    <source>
        <dbReference type="Proteomes" id="UP001500305"/>
    </source>
</evidence>
<protein>
    <recommendedName>
        <fullName evidence="9">ABC transporter domain-containing protein</fullName>
    </recommendedName>
</protein>
<dbReference type="Gene3D" id="3.40.50.150">
    <property type="entry name" value="Vaccinia Virus protein VP39"/>
    <property type="match status" value="1"/>
</dbReference>
<keyword evidence="5 8" id="KW-1133">Transmembrane helix</keyword>
<keyword evidence="2 8" id="KW-0812">Transmembrane</keyword>
<dbReference type="PROSITE" id="PS00211">
    <property type="entry name" value="ABC_TRANSPORTER_1"/>
    <property type="match status" value="1"/>
</dbReference>
<dbReference type="Proteomes" id="UP001500305">
    <property type="component" value="Unassembled WGS sequence"/>
</dbReference>
<gene>
    <name evidence="10" type="ORF">GCM10010430_44230</name>
</gene>
<dbReference type="Pfam" id="PF01135">
    <property type="entry name" value="PCMT"/>
    <property type="match status" value="1"/>
</dbReference>
<evidence type="ECO:0000256" key="8">
    <source>
        <dbReference type="SAM" id="Phobius"/>
    </source>
</evidence>
<evidence type="ECO:0000313" key="10">
    <source>
        <dbReference type="EMBL" id="GAA2255574.1"/>
    </source>
</evidence>
<dbReference type="SUPFAM" id="SSF90123">
    <property type="entry name" value="ABC transporter transmembrane region"/>
    <property type="match status" value="1"/>
</dbReference>
<evidence type="ECO:0000259" key="9">
    <source>
        <dbReference type="PROSITE" id="PS50893"/>
    </source>
</evidence>
<dbReference type="PANTHER" id="PTHR43394:SF1">
    <property type="entry name" value="ATP-BINDING CASSETTE SUB-FAMILY B MEMBER 10, MITOCHONDRIAL"/>
    <property type="match status" value="1"/>
</dbReference>
<evidence type="ECO:0000256" key="2">
    <source>
        <dbReference type="ARBA" id="ARBA00022692"/>
    </source>
</evidence>
<feature type="transmembrane region" description="Helical" evidence="8">
    <location>
        <begin position="314"/>
        <end position="336"/>
    </location>
</feature>
<keyword evidence="6 8" id="KW-0472">Membrane</keyword>
<dbReference type="PROSITE" id="PS50893">
    <property type="entry name" value="ABC_TRANSPORTER_2"/>
    <property type="match status" value="1"/>
</dbReference>
<name>A0ABN3EF10_9ACTN</name>
<comment type="caution">
    <text evidence="10">The sequence shown here is derived from an EMBL/GenBank/DDBJ whole genome shotgun (WGS) entry which is preliminary data.</text>
</comment>
<dbReference type="InterPro" id="IPR003593">
    <property type="entry name" value="AAA+_ATPase"/>
</dbReference>
<organism evidence="10 11">
    <name type="scientific">Kitasatospora cystarginea</name>
    <dbReference type="NCBI Taxonomy" id="58350"/>
    <lineage>
        <taxon>Bacteria</taxon>
        <taxon>Bacillati</taxon>
        <taxon>Actinomycetota</taxon>
        <taxon>Actinomycetes</taxon>
        <taxon>Kitasatosporales</taxon>
        <taxon>Streptomycetaceae</taxon>
        <taxon>Kitasatospora</taxon>
    </lineage>
</organism>
<dbReference type="Gene3D" id="1.20.1560.10">
    <property type="entry name" value="ABC transporter type 1, transmembrane domain"/>
    <property type="match status" value="1"/>
</dbReference>
<feature type="transmembrane region" description="Helical" evidence="8">
    <location>
        <begin position="278"/>
        <end position="302"/>
    </location>
</feature>
<dbReference type="InterPro" id="IPR017871">
    <property type="entry name" value="ABC_transporter-like_CS"/>
</dbReference>
<feature type="domain" description="ABC transporter" evidence="9">
    <location>
        <begin position="370"/>
        <end position="610"/>
    </location>
</feature>
<accession>A0ABN3EF10</accession>
<dbReference type="CDD" id="cd03228">
    <property type="entry name" value="ABCC_MRP_Like"/>
    <property type="match status" value="1"/>
</dbReference>
<dbReference type="EMBL" id="BAAATR010000020">
    <property type="protein sequence ID" value="GAA2255574.1"/>
    <property type="molecule type" value="Genomic_DNA"/>
</dbReference>
<keyword evidence="11" id="KW-1185">Reference proteome</keyword>
<evidence type="ECO:0000256" key="3">
    <source>
        <dbReference type="ARBA" id="ARBA00022741"/>
    </source>
</evidence>
<dbReference type="InterPro" id="IPR039421">
    <property type="entry name" value="Type_1_exporter"/>
</dbReference>
<dbReference type="InterPro" id="IPR027417">
    <property type="entry name" value="P-loop_NTPase"/>
</dbReference>
<dbReference type="Gene3D" id="3.40.50.300">
    <property type="entry name" value="P-loop containing nucleotide triphosphate hydrolases"/>
    <property type="match status" value="1"/>
</dbReference>
<feature type="transmembrane region" description="Helical" evidence="8">
    <location>
        <begin position="171"/>
        <end position="201"/>
    </location>
</feature>
<evidence type="ECO:0000256" key="5">
    <source>
        <dbReference type="ARBA" id="ARBA00022989"/>
    </source>
</evidence>
<sequence length="1126" mass="118794">MEEDYGLGLGWDAADQEVRAASVRQISARLPGVLGEAFRLAWRVDGRAVVVLLACQVAAGVLQAGGLLATTRAIGVLIGSGGIGSRLDAALPSLLVLACAGGARALLGLTVAALSRRVAPQLTAQAEAMLLEALAGAELVAFEHPGFSDRAEAAERGANTAGDLVSGTQDLIASAASLVGSAFVVSVLHPLLLPLLALGIVPRWISLIRAQHVEYTSYQRSIPDRRMMGALRWYLSDKYPADQVRAGTMAGFLLGRYRHHARLVREREHQAAWQSAKIAAIGSTVAGLSSALLWGALVALLASGHMSLARAGTAVLALQAVSTALWGMVVAAGRLFRTSTYLTSWRSFLEEAAEHRLTRGTTPVVEARVFRAAKITLTYPDAPRPALDGVTFEVRRGEIVGLVGMNGSGKTTLGKCLAGLYLPDSGQVTWDGVDVRDLDPASAWKRVAYVPQQYAKFPVTLEANITLGQPHAGGRPAVLAAAAAAGADRVIGKLRRGLDTLMARAFWGGSGDLSGGEWQRVALSRAFYRPSDLLVMDEPTSALDAEGESRIITGLREQSQGRATVLVTHRLTCLRYVDRVVVLKDGQVAEEGALEELLALGEGGELAKLWALQQQDTAADTPPVGSAIPRATSAGSEHRPSNSGGSRATTAPTSGGASAEGAPSDPVPVLVLDSGGRDECSGSADSGVSAGGSAHEAADPTPPTGALQDRLADDAGRGLRARLVERLETEAGLVDPALRAAFAAVRREIIVPRGYAPRDQVTGTDQRVWQLLDAGHPADRQEWLDLVYSGESLMLHLPDQDPAAVTRGHLVVGGGFASQTTHTTALVHLLQPLALRRGARVLEAGTGAGTVAALLCEITGQEQVTGIEVDPFLARAARERLAAAGYRPRLLTGDALAGCPREEFDAIVLSFSVRSVPVALLEQMAPGGSMVAGIHTGSPSWPSHCRITRTATGWDAVLIPYARGGTAPAAGQDYWRPQPLADATVEADHRRVSRIPVPDRLTDAGFWLAAGHLLGVATGVAQDPGRWMLHQPATGARVLLTDEDGSWQVSWSGRHDLWSDVEELHARWEKAGRPGEYRLDLADPARQTVHAGLAGRGLRWVLPGNPLTPSPRSPADDLPHRLSTGR</sequence>
<evidence type="ECO:0000256" key="7">
    <source>
        <dbReference type="SAM" id="MobiDB-lite"/>
    </source>
</evidence>